<evidence type="ECO:0000313" key="1">
    <source>
        <dbReference type="Proteomes" id="UP000515163"/>
    </source>
</evidence>
<gene>
    <name evidence="2" type="primary">LOC116301611</name>
</gene>
<dbReference type="GeneID" id="116301611"/>
<evidence type="ECO:0000313" key="2">
    <source>
        <dbReference type="RefSeq" id="XP_031566558.1"/>
    </source>
</evidence>
<dbReference type="InterPro" id="IPR029063">
    <property type="entry name" value="SAM-dependent_MTases_sf"/>
</dbReference>
<dbReference type="Gene3D" id="3.40.50.150">
    <property type="entry name" value="Vaccinia Virus protein VP39"/>
    <property type="match status" value="1"/>
</dbReference>
<organism evidence="1 2">
    <name type="scientific">Actinia tenebrosa</name>
    <name type="common">Australian red waratah sea anemone</name>
    <dbReference type="NCBI Taxonomy" id="6105"/>
    <lineage>
        <taxon>Eukaryota</taxon>
        <taxon>Metazoa</taxon>
        <taxon>Cnidaria</taxon>
        <taxon>Anthozoa</taxon>
        <taxon>Hexacorallia</taxon>
        <taxon>Actiniaria</taxon>
        <taxon>Actiniidae</taxon>
        <taxon>Actinia</taxon>
    </lineage>
</organism>
<dbReference type="KEGG" id="aten:116301611"/>
<dbReference type="InParanoid" id="A0A6P8IJ91"/>
<dbReference type="RefSeq" id="XP_031566558.1">
    <property type="nucleotide sequence ID" value="XM_031710698.1"/>
</dbReference>
<proteinExistence type="predicted"/>
<accession>A0A6P8IJ91</accession>
<dbReference type="AlphaFoldDB" id="A0A6P8IJ91"/>
<dbReference type="Proteomes" id="UP000515163">
    <property type="component" value="Unplaced"/>
</dbReference>
<name>A0A6P8IJ91_ACTTE</name>
<dbReference type="OrthoDB" id="5977005at2759"/>
<sequence length="308" mass="34771">MAEVADFTLIDSYTLGYKAYHNATDQQQNNLACLQQHIPTALQRLQLGKDKPRFSILSIGAGDGFIDQEILKIVQEGYLNAGDKQLQEVEILNTAIEPNTAFLGQYKESIERPSDETKGPSNQRSVQFDLKPMSFEEYAKSKHDQNQYDLVQAIHSLYYVESMESTLKHCYHNELGEKGLIVCLLGDNSNLPAVTGKILEKFRSERQGKLCRNNAAANFIHFAEKNSMKYEKVVVPFSVDVTSVFDESSEEGGHLLDFCTHEVNYRQTADPDEVKEVLKKIQDISTEEDDGRMIVSGTNELILVYKTS</sequence>
<keyword evidence="1" id="KW-1185">Reference proteome</keyword>
<dbReference type="SUPFAM" id="SSF53335">
    <property type="entry name" value="S-adenosyl-L-methionine-dependent methyltransferases"/>
    <property type="match status" value="1"/>
</dbReference>
<protein>
    <submittedName>
        <fullName evidence="2">Histamine N-methyltransferase-like</fullName>
    </submittedName>
</protein>
<reference evidence="2" key="1">
    <citation type="submission" date="2025-08" db="UniProtKB">
        <authorList>
            <consortium name="RefSeq"/>
        </authorList>
    </citation>
    <scope>IDENTIFICATION</scope>
    <source>
        <tissue evidence="2">Tentacle</tissue>
    </source>
</reference>
<dbReference type="FunCoup" id="A0A6P8IJ91">
    <property type="interactions" value="605"/>
</dbReference>